<name>A0A1B1CM15_RHILE</name>
<evidence type="ECO:0000313" key="1">
    <source>
        <dbReference type="EMBL" id="ANP90815.1"/>
    </source>
</evidence>
<reference evidence="1 2" key="1">
    <citation type="submission" date="2016-06" db="EMBL/GenBank/DDBJ databases">
        <title>Microsymbionts genomes from the relict species Vavilovia formosa.</title>
        <authorList>
            <person name="Chirak E."/>
            <person name="Kimeklis A."/>
            <person name="Andronov E."/>
        </authorList>
    </citation>
    <scope>NUCLEOTIDE SEQUENCE [LARGE SCALE GENOMIC DNA]</scope>
    <source>
        <strain evidence="1 2">Vaf10</strain>
        <plasmid evidence="2">Plasmid unnamed3</plasmid>
    </source>
</reference>
<dbReference type="Proteomes" id="UP000092691">
    <property type="component" value="Plasmid unnamed3"/>
</dbReference>
<geneLocation type="plasmid" evidence="1 2">
    <name>unnamed3</name>
</geneLocation>
<sequence>MEDPDARRWLLCALLSVVQATHSISQKRTLLCYWEAAWITDLKSILERKPKIEFQVAPAL</sequence>
<evidence type="ECO:0000313" key="2">
    <source>
        <dbReference type="Proteomes" id="UP000092691"/>
    </source>
</evidence>
<gene>
    <name evidence="1" type="ORF">BA011_33345</name>
</gene>
<dbReference type="EMBL" id="CP016290">
    <property type="protein sequence ID" value="ANP90815.1"/>
    <property type="molecule type" value="Genomic_DNA"/>
</dbReference>
<accession>A0A1B1CM15</accession>
<proteinExistence type="predicted"/>
<protein>
    <submittedName>
        <fullName evidence="1">Uncharacterized protein</fullName>
    </submittedName>
</protein>
<dbReference type="AlphaFoldDB" id="A0A1B1CM15"/>
<keyword evidence="1" id="KW-0614">Plasmid</keyword>
<organism evidence="1 2">
    <name type="scientific">Rhizobium leguminosarum</name>
    <dbReference type="NCBI Taxonomy" id="384"/>
    <lineage>
        <taxon>Bacteria</taxon>
        <taxon>Pseudomonadati</taxon>
        <taxon>Pseudomonadota</taxon>
        <taxon>Alphaproteobacteria</taxon>
        <taxon>Hyphomicrobiales</taxon>
        <taxon>Rhizobiaceae</taxon>
        <taxon>Rhizobium/Agrobacterium group</taxon>
        <taxon>Rhizobium</taxon>
    </lineage>
</organism>